<dbReference type="GO" id="GO:0005634">
    <property type="term" value="C:nucleus"/>
    <property type="evidence" value="ECO:0007669"/>
    <property type="project" value="TreeGrafter"/>
</dbReference>
<accession>A0AAD1Y635</accession>
<evidence type="ECO:0000313" key="2">
    <source>
        <dbReference type="EMBL" id="CAI2385329.1"/>
    </source>
</evidence>
<dbReference type="InterPro" id="IPR039136">
    <property type="entry name" value="NUFIP1-like"/>
</dbReference>
<feature type="compositionally biased region" description="Basic residues" evidence="1">
    <location>
        <begin position="1269"/>
        <end position="1284"/>
    </location>
</feature>
<dbReference type="InterPro" id="IPR016024">
    <property type="entry name" value="ARM-type_fold"/>
</dbReference>
<dbReference type="GO" id="GO:0000492">
    <property type="term" value="P:box C/D snoRNP assembly"/>
    <property type="evidence" value="ECO:0007669"/>
    <property type="project" value="TreeGrafter"/>
</dbReference>
<dbReference type="PANTHER" id="PTHR13309:SF0">
    <property type="entry name" value="FMR1-INTERACTING PROTEIN NUFIP1"/>
    <property type="match status" value="1"/>
</dbReference>
<dbReference type="Proteomes" id="UP001295684">
    <property type="component" value="Unassembled WGS sequence"/>
</dbReference>
<feature type="compositionally biased region" description="Basic and acidic residues" evidence="1">
    <location>
        <begin position="1285"/>
        <end position="1336"/>
    </location>
</feature>
<name>A0AAD1Y635_EUPCR</name>
<organism evidence="2 3">
    <name type="scientific">Euplotes crassus</name>
    <dbReference type="NCBI Taxonomy" id="5936"/>
    <lineage>
        <taxon>Eukaryota</taxon>
        <taxon>Sar</taxon>
        <taxon>Alveolata</taxon>
        <taxon>Ciliophora</taxon>
        <taxon>Intramacronucleata</taxon>
        <taxon>Spirotrichea</taxon>
        <taxon>Hypotrichia</taxon>
        <taxon>Euplotida</taxon>
        <taxon>Euplotidae</taxon>
        <taxon>Moneuplotes</taxon>
    </lineage>
</organism>
<protein>
    <submittedName>
        <fullName evidence="2">Uncharacterized protein</fullName>
    </submittedName>
</protein>
<feature type="region of interest" description="Disordered" evidence="1">
    <location>
        <begin position="1543"/>
        <end position="1593"/>
    </location>
</feature>
<dbReference type="GO" id="GO:0003723">
    <property type="term" value="F:RNA binding"/>
    <property type="evidence" value="ECO:0007669"/>
    <property type="project" value="InterPro"/>
</dbReference>
<dbReference type="PANTHER" id="PTHR13309">
    <property type="entry name" value="NUCLEAR FRAGILE X MENTAL RETARDATION PROTEIN INTERACTING PROTEIN 1"/>
    <property type="match status" value="1"/>
</dbReference>
<sequence length="1780" mass="208415">MEFELFQKLVNANAIDSLTAQNITDYHSGNANDTIDLDREVTSQLENGVIPGRFLEYVATNMNKNSQAYGSIDTEALSQIDQSDSRTAKYNNWKIIFKEVDKLGIQIDEDTNKQVTRGDIDMITDLLKRVGEFISEKTEKRARKKRVKEGVDILSMDPNRKPTKCDSSLEIILNTLCRNFNMKPKQCAALLTNNNQYLMHSAVKGLKGNFKPVIGWYEELNSIAEFFSEVIILETKKQKKNNTLIMAMNAVKTGCYSHNYEVAQWCLRFLTKLAYEFEDSICADPLYEWLINSTPEGGIKAILYTLKRHSDLIESVVNCLLQFTKDSLFDIMKDLFKNLYPSGQDYISVISDFTHVLADTKEYRDDMLNTGLIDYWLEVHVRQADFDGSDSPEERTAAIAFLADMWTLFPDKLYQREDLADQILKVFKRAARDKFRPLRITALSQSFRLLDNFSRQKNTYAPSIYKALAMSLVENHSESTTREYIMHNFEQIFETQPTIPVGIVVEPLVNQLQISEGISYFYNSIDFQFFVCIAKHPKLQANQAMPLIDILAKIYLNDQAYARSCSRPLMMLISRFINDHAIHDFLIKYLTVSLSMLLALEKGKTTKKVKIPTTMNINSKRKGMKESKEEKEITRSLKKSFIIECARKIQNLRQPIINNQLRNLALSTNKRNNELHGHNNVGCLVLLKFYGDPTEQIEKFMKEEEEREKKEAEEAKKNQQLVLADDMDPGNVSAVEGINNRSSMEIVPYEDYGNPRMSRDSKRQIIPWKKLQPKGRIGRKAMLEIERLQKTRKEKEEFVKLQDKQQKIKVAKSKRRLASELQKRKIEHGVTSMNKKDAVQKIIFKEGEVDKFKLSEKRSGLPEIELFDFEEEEPREVEEIKLFMKKYSKLWKFYFEKYANMGFSTKQVKDFDQLNQKHSTINLAEALKLLSDHDYTKEYITKEEVGAIIRLVNFKKIKKSDLTAMNYKGFLEWIIQTAIFIYTKPPEDLSHFPPVECLKKFVKALEAAQKKKKASTILFEDPDATSIGDTTLLKALNKKIKEDPNYPIPEDYKKVKEKETEYSYKIPDYIPIDPTKKMALEMLDDIIFEKFDLHFLEPIVSYKESIKVKPVITKKFKNDSSKNETPRYLQSLDKHTKPKELNDKAKMSAYQKMRNEKQRHPKLSEALALEVAKFPKDQRDHAKEVAEALEEVLKAAERGYKALPNREKYGPIGMRNQAIKEHEQKARKERKLLKDKEAKRKKRDADLKTQLKKAEEDKRKMLEDTKEERKRKKEERKRKKQDLKRKREQDKERRGKEYEDKKQEEMDRLKQRQEQDEEQERKRKEQFEKENKEFLKKQHKKIRKDFKQMKKEKQSILQAEKEFQEMDKALKDETKKKWEEFAEKNKDNIGKEKEEKKEINNFLKGKAVQAVFKDYNTQLKYFYDYYCKVDHHEITRDIDKAFSTVNYKEFIKFGYESNIIPTIIPVQQMVYIFHQLVREANEEDPENGQVLNYDYFKKALVRISVYGQKLLGGQTKGKLEKKLEEEKAKESLDMKKKQTLKKKFDSTIKSKKEKEKSEKNDSENEEEELERKKSKKNKREGHLMERGAKPKREKIILPNEKEEKLKNATLIKGKLDENLLLTKKSSSINKLYSIDQQAKVLDNLKNVKIENSRVSMECDVSLITDKTIVTLLQYIGLDLEDQVDGNPELTQELRLKLDNKLSDRKTSGKAPLKYSEKDKVLPQKAEVLSDFENAISEEKDSDYPSSEDDDDKKSKKDKEDKKDKKEKDSDDEKKKDAKNK</sequence>
<feature type="compositionally biased region" description="Basic and acidic residues" evidence="1">
    <location>
        <begin position="1751"/>
        <end position="1780"/>
    </location>
</feature>
<evidence type="ECO:0000313" key="3">
    <source>
        <dbReference type="Proteomes" id="UP001295684"/>
    </source>
</evidence>
<reference evidence="2" key="1">
    <citation type="submission" date="2023-07" db="EMBL/GenBank/DDBJ databases">
        <authorList>
            <consortium name="AG Swart"/>
            <person name="Singh M."/>
            <person name="Singh A."/>
            <person name="Seah K."/>
            <person name="Emmerich C."/>
        </authorList>
    </citation>
    <scope>NUCLEOTIDE SEQUENCE</scope>
    <source>
        <strain evidence="2">DP1</strain>
    </source>
</reference>
<dbReference type="SUPFAM" id="SSF48371">
    <property type="entry name" value="ARM repeat"/>
    <property type="match status" value="1"/>
</dbReference>
<feature type="compositionally biased region" description="Basic and acidic residues" evidence="1">
    <location>
        <begin position="1580"/>
        <end position="1593"/>
    </location>
</feature>
<evidence type="ECO:0000256" key="1">
    <source>
        <dbReference type="SAM" id="MobiDB-lite"/>
    </source>
</evidence>
<comment type="caution">
    <text evidence="2">The sequence shown here is derived from an EMBL/GenBank/DDBJ whole genome shotgun (WGS) entry which is preliminary data.</text>
</comment>
<feature type="region of interest" description="Disordered" evidence="1">
    <location>
        <begin position="1702"/>
        <end position="1780"/>
    </location>
</feature>
<feature type="compositionally biased region" description="Basic and acidic residues" evidence="1">
    <location>
        <begin position="1543"/>
        <end position="1562"/>
    </location>
</feature>
<feature type="compositionally biased region" description="Basic and acidic residues" evidence="1">
    <location>
        <begin position="1218"/>
        <end position="1268"/>
    </location>
</feature>
<feature type="region of interest" description="Disordered" evidence="1">
    <location>
        <begin position="1206"/>
        <end position="1348"/>
    </location>
</feature>
<proteinExistence type="predicted"/>
<dbReference type="EMBL" id="CAMPGE010027717">
    <property type="protein sequence ID" value="CAI2385329.1"/>
    <property type="molecule type" value="Genomic_DNA"/>
</dbReference>
<keyword evidence="3" id="KW-1185">Reference proteome</keyword>
<gene>
    <name evidence="2" type="ORF">ECRASSUSDP1_LOCUS26885</name>
</gene>